<dbReference type="AlphaFoldDB" id="A0A432MLK0"/>
<keyword evidence="2 8" id="KW-0963">Cytoplasm</keyword>
<evidence type="ECO:0000256" key="8">
    <source>
        <dbReference type="HAMAP-Rule" id="MF_00423"/>
    </source>
</evidence>
<evidence type="ECO:0000256" key="1">
    <source>
        <dbReference type="ARBA" id="ARBA00001933"/>
    </source>
</evidence>
<feature type="modified residue" description="N6-(pyridoxal phosphate)lysine" evidence="8 9">
    <location>
        <position position="297"/>
    </location>
</feature>
<dbReference type="OrthoDB" id="9787096at2"/>
<evidence type="ECO:0000256" key="2">
    <source>
        <dbReference type="ARBA" id="ARBA00022490"/>
    </source>
</evidence>
<keyword evidence="12" id="KW-1185">Reference proteome</keyword>
<dbReference type="GO" id="GO:0001717">
    <property type="term" value="P:conversion of seryl-tRNAsec to selenocys-tRNAsec"/>
    <property type="evidence" value="ECO:0007669"/>
    <property type="project" value="UniProtKB-UniRule"/>
</dbReference>
<dbReference type="NCBIfam" id="TIGR00474">
    <property type="entry name" value="selA"/>
    <property type="match status" value="1"/>
</dbReference>
<evidence type="ECO:0000256" key="5">
    <source>
        <dbReference type="ARBA" id="ARBA00022917"/>
    </source>
</evidence>
<evidence type="ECO:0000313" key="12">
    <source>
        <dbReference type="Proteomes" id="UP000280296"/>
    </source>
</evidence>
<protein>
    <recommendedName>
        <fullName evidence="8">L-seryl-tRNA(Sec) selenium transferase</fullName>
        <ecNumber evidence="8">2.9.1.1</ecNumber>
    </recommendedName>
    <alternativeName>
        <fullName evidence="8">Selenocysteine synthase</fullName>
        <shortName evidence="8">Sec synthase</shortName>
    </alternativeName>
    <alternativeName>
        <fullName evidence="8">Selenocysteinyl-tRNA(Sec) synthase</fullName>
    </alternativeName>
</protein>
<evidence type="ECO:0000256" key="7">
    <source>
        <dbReference type="ARBA" id="ARBA00044507"/>
    </source>
</evidence>
<reference evidence="11 12" key="1">
    <citation type="submission" date="2018-12" db="EMBL/GenBank/DDBJ databases">
        <authorList>
            <person name="Toschakov S.V."/>
        </authorList>
    </citation>
    <scope>NUCLEOTIDE SEQUENCE [LARGE SCALE GENOMIC DNA]</scope>
    <source>
        <strain evidence="11 12">GM2012</strain>
    </source>
</reference>
<dbReference type="InterPro" id="IPR004534">
    <property type="entry name" value="SelA_trans"/>
</dbReference>
<dbReference type="GO" id="GO:0001514">
    <property type="term" value="P:selenocysteine incorporation"/>
    <property type="evidence" value="ECO:0007669"/>
    <property type="project" value="UniProtKB-UniRule"/>
</dbReference>
<dbReference type="EC" id="2.9.1.1" evidence="8"/>
<dbReference type="HAMAP" id="MF_00423">
    <property type="entry name" value="SelA"/>
    <property type="match status" value="1"/>
</dbReference>
<organism evidence="11 12">
    <name type="scientific">Tautonia sociabilis</name>
    <dbReference type="NCBI Taxonomy" id="2080755"/>
    <lineage>
        <taxon>Bacteria</taxon>
        <taxon>Pseudomonadati</taxon>
        <taxon>Planctomycetota</taxon>
        <taxon>Planctomycetia</taxon>
        <taxon>Isosphaerales</taxon>
        <taxon>Isosphaeraceae</taxon>
        <taxon>Tautonia</taxon>
    </lineage>
</organism>
<dbReference type="PANTHER" id="PTHR32328">
    <property type="entry name" value="L-SERYL-TRNA(SEC) SELENIUM TRANSFERASE"/>
    <property type="match status" value="1"/>
</dbReference>
<feature type="domain" description="L-seryl-tRNA selenium transferase N-terminal" evidence="10">
    <location>
        <begin position="12"/>
        <end position="51"/>
    </location>
</feature>
<evidence type="ECO:0000256" key="6">
    <source>
        <dbReference type="ARBA" id="ARBA00023266"/>
    </source>
</evidence>
<comment type="similarity">
    <text evidence="7 8">Belongs to the SelA family.</text>
</comment>
<comment type="cofactor">
    <cofactor evidence="1 8 9">
        <name>pyridoxal 5'-phosphate</name>
        <dbReference type="ChEBI" id="CHEBI:597326"/>
    </cofactor>
</comment>
<sequence length="470" mass="48952">MSHPEDRPASPFRRLPPVHALLDAPELAIAIETHGRETVLSAVRSVLEEARQAISRGEAFPVDPDSLAGKAAGRLDADRPTLRPVINATGVLLHTGLGRAPLAREAAEAVSRVAAGYCNLEFDLEHGERGRRSSGVAELLRRITGAEAAAVVNNNAGATMLALRALAIGREVVVSRGQLVEIGGSYRLPEVFEASGARLREVGTTNKTRLADYERAIGPETAALLRVHSSNYTIVGFAESVGIGPMAALARSRGVLAIDEIGSGALGPGRPPGVSGEPTVAEGIAAGADLVLCSGDKLLGGPQCGLLLGRSEVICRIEADPMMRALRVDKMTLAALEATLRIALDPSRAARGIPLWAFLSTPVDRLRERADRLAGRLREELRLDATAADSVAFVGGGSAPDEAIPSASVRVIPPLPGPSPGASEASRALRLGSPGVVCRVQGGALWFDLRAVPEDQDGEIAGAIGEVVRG</sequence>
<keyword evidence="6 8" id="KW-0711">Selenium</keyword>
<reference evidence="11 12" key="2">
    <citation type="submission" date="2019-01" db="EMBL/GenBank/DDBJ databases">
        <title>Tautonia sociabilis, a novel thermotolerant planctomycete of Isosphaeraceae family, isolated from a 4000 m deep subterranean habitat.</title>
        <authorList>
            <person name="Kovaleva O.L."/>
            <person name="Elcheninov A.G."/>
            <person name="Van Heerden E."/>
            <person name="Toshchakov S.V."/>
            <person name="Novikov A."/>
            <person name="Bonch-Osmolovskaya E.A."/>
            <person name="Kublanov I.V."/>
        </authorList>
    </citation>
    <scope>NUCLEOTIDE SEQUENCE [LARGE SCALE GENOMIC DNA]</scope>
    <source>
        <strain evidence="11 12">GM2012</strain>
    </source>
</reference>
<comment type="pathway">
    <text evidence="8">Aminoacyl-tRNA biosynthesis; selenocysteinyl-tRNA(Sec) biosynthesis; selenocysteinyl-tRNA(Sec) from L-seryl-tRNA(Sec) (bacterial route): step 1/1.</text>
</comment>
<evidence type="ECO:0000259" key="10">
    <source>
        <dbReference type="Pfam" id="PF12390"/>
    </source>
</evidence>
<evidence type="ECO:0000256" key="9">
    <source>
        <dbReference type="PIRSR" id="PIRSR618319-50"/>
    </source>
</evidence>
<dbReference type="PANTHER" id="PTHR32328:SF0">
    <property type="entry name" value="L-SERYL-TRNA(SEC) SELENIUM TRANSFERASE"/>
    <property type="match status" value="1"/>
</dbReference>
<dbReference type="Pfam" id="PF12390">
    <property type="entry name" value="Se-cys_synth_N"/>
    <property type="match status" value="1"/>
</dbReference>
<keyword evidence="3 8" id="KW-0808">Transferase</keyword>
<dbReference type="SUPFAM" id="SSF53383">
    <property type="entry name" value="PLP-dependent transferases"/>
    <property type="match status" value="1"/>
</dbReference>
<dbReference type="Pfam" id="PF03841">
    <property type="entry name" value="SelA"/>
    <property type="match status" value="1"/>
</dbReference>
<dbReference type="Gene3D" id="3.90.1150.180">
    <property type="match status" value="1"/>
</dbReference>
<comment type="caution">
    <text evidence="11">The sequence shown here is derived from an EMBL/GenBank/DDBJ whole genome shotgun (WGS) entry which is preliminary data.</text>
</comment>
<comment type="subcellular location">
    <subcellularLocation>
        <location evidence="8">Cytoplasm</location>
    </subcellularLocation>
</comment>
<keyword evidence="4 8" id="KW-0663">Pyridoxal phosphate</keyword>
<dbReference type="InterPro" id="IPR015424">
    <property type="entry name" value="PyrdxlP-dep_Trfase"/>
</dbReference>
<dbReference type="EMBL" id="RYZH01000013">
    <property type="protein sequence ID" value="RUL88160.1"/>
    <property type="molecule type" value="Genomic_DNA"/>
</dbReference>
<dbReference type="InterPro" id="IPR018319">
    <property type="entry name" value="SelA-like"/>
</dbReference>
<keyword evidence="5 8" id="KW-0648">Protein biosynthesis</keyword>
<dbReference type="GO" id="GO:0005737">
    <property type="term" value="C:cytoplasm"/>
    <property type="evidence" value="ECO:0007669"/>
    <property type="project" value="UniProtKB-SubCell"/>
</dbReference>
<dbReference type="Proteomes" id="UP000280296">
    <property type="component" value="Unassembled WGS sequence"/>
</dbReference>
<proteinExistence type="inferred from homology"/>
<accession>A0A432MLK0</accession>
<dbReference type="InterPro" id="IPR015421">
    <property type="entry name" value="PyrdxlP-dep_Trfase_major"/>
</dbReference>
<evidence type="ECO:0000256" key="3">
    <source>
        <dbReference type="ARBA" id="ARBA00022679"/>
    </source>
</evidence>
<evidence type="ECO:0000313" key="11">
    <source>
        <dbReference type="EMBL" id="RUL88160.1"/>
    </source>
</evidence>
<comment type="function">
    <text evidence="8">Converts seryl-tRNA(Sec) to selenocysteinyl-tRNA(Sec) required for selenoprotein biosynthesis.</text>
</comment>
<dbReference type="InterPro" id="IPR025862">
    <property type="entry name" value="SelA_trans_N_dom"/>
</dbReference>
<dbReference type="Gene3D" id="3.40.640.10">
    <property type="entry name" value="Type I PLP-dependent aspartate aminotransferase-like (Major domain)"/>
    <property type="match status" value="1"/>
</dbReference>
<comment type="catalytic activity">
    <reaction evidence="8">
        <text>L-seryl-tRNA(Sec) + selenophosphate + H(+) = L-selenocysteinyl-tRNA(Sec) + phosphate</text>
        <dbReference type="Rhea" id="RHEA:22728"/>
        <dbReference type="Rhea" id="RHEA-COMP:9742"/>
        <dbReference type="Rhea" id="RHEA-COMP:9743"/>
        <dbReference type="ChEBI" id="CHEBI:15378"/>
        <dbReference type="ChEBI" id="CHEBI:16144"/>
        <dbReference type="ChEBI" id="CHEBI:43474"/>
        <dbReference type="ChEBI" id="CHEBI:78533"/>
        <dbReference type="ChEBI" id="CHEBI:78573"/>
        <dbReference type="EC" id="2.9.1.1"/>
    </reaction>
</comment>
<dbReference type="RefSeq" id="WP_126724873.1">
    <property type="nucleotide sequence ID" value="NZ_RYZH01000013.1"/>
</dbReference>
<gene>
    <name evidence="8" type="primary">selA</name>
    <name evidence="11" type="ORF">TsocGM_08455</name>
</gene>
<evidence type="ECO:0000256" key="4">
    <source>
        <dbReference type="ARBA" id="ARBA00022898"/>
    </source>
</evidence>
<dbReference type="GO" id="GO:0004125">
    <property type="term" value="F:L-seryl-tRNA(Sec) selenium transferase activity"/>
    <property type="evidence" value="ECO:0007669"/>
    <property type="project" value="UniProtKB-UniRule"/>
</dbReference>
<dbReference type="UniPathway" id="UPA00906">
    <property type="reaction ID" value="UER00896"/>
</dbReference>
<name>A0A432MLK0_9BACT</name>